<gene>
    <name evidence="1" type="ORF">ACFSR1_00745</name>
</gene>
<comment type="caution">
    <text evidence="1">The sequence shown here is derived from an EMBL/GenBank/DDBJ whole genome shotgun (WGS) entry which is preliminary data.</text>
</comment>
<accession>A0ABW5L8H1</accession>
<keyword evidence="2" id="KW-1185">Reference proteome</keyword>
<organism evidence="1 2">
    <name type="scientific">Aquimarina rubra</name>
    <dbReference type="NCBI Taxonomy" id="1920033"/>
    <lineage>
        <taxon>Bacteria</taxon>
        <taxon>Pseudomonadati</taxon>
        <taxon>Bacteroidota</taxon>
        <taxon>Flavobacteriia</taxon>
        <taxon>Flavobacteriales</taxon>
        <taxon>Flavobacteriaceae</taxon>
        <taxon>Aquimarina</taxon>
    </lineage>
</organism>
<evidence type="ECO:0000313" key="1">
    <source>
        <dbReference type="EMBL" id="MFD2561173.1"/>
    </source>
</evidence>
<evidence type="ECO:0008006" key="3">
    <source>
        <dbReference type="Google" id="ProtNLM"/>
    </source>
</evidence>
<protein>
    <recommendedName>
        <fullName evidence="3">DUF2147 domain-containing protein</fullName>
    </recommendedName>
</protein>
<dbReference type="RefSeq" id="WP_378288656.1">
    <property type="nucleotide sequence ID" value="NZ_JBHULE010000002.1"/>
</dbReference>
<dbReference type="Proteomes" id="UP001597319">
    <property type="component" value="Unassembled WGS sequence"/>
</dbReference>
<name>A0ABW5L8H1_9FLAO</name>
<evidence type="ECO:0000313" key="2">
    <source>
        <dbReference type="Proteomes" id="UP001597319"/>
    </source>
</evidence>
<reference evidence="2" key="1">
    <citation type="journal article" date="2019" name="Int. J. Syst. Evol. Microbiol.">
        <title>The Global Catalogue of Microorganisms (GCM) 10K type strain sequencing project: providing services to taxonomists for standard genome sequencing and annotation.</title>
        <authorList>
            <consortium name="The Broad Institute Genomics Platform"/>
            <consortium name="The Broad Institute Genome Sequencing Center for Infectious Disease"/>
            <person name="Wu L."/>
            <person name="Ma J."/>
        </authorList>
    </citation>
    <scope>NUCLEOTIDE SEQUENCE [LARGE SCALE GENOMIC DNA]</scope>
    <source>
        <strain evidence="2">KCTC 52274</strain>
    </source>
</reference>
<proteinExistence type="predicted"/>
<sequence>MKKILYIFFILLFSFNLNSYESFDNENTLLIGIWVNSGYQNGITKYVKSKSFKKDTRGIEFKKDGVIIQRKDINWCLTQPYTPMYKDCNGYWKLNTKSVFTIKLDKCGRAITEQKWKIIKLTSQILEIKSI</sequence>
<dbReference type="EMBL" id="JBHULE010000002">
    <property type="protein sequence ID" value="MFD2561173.1"/>
    <property type="molecule type" value="Genomic_DNA"/>
</dbReference>